<keyword evidence="1" id="KW-0812">Transmembrane</keyword>
<evidence type="ECO:0000313" key="3">
    <source>
        <dbReference type="Proteomes" id="UP000284296"/>
    </source>
</evidence>
<name>A0A412Q105_9FIRM</name>
<dbReference type="RefSeq" id="WP_118004937.1">
    <property type="nucleotide sequence ID" value="NZ_QRXF01000046.1"/>
</dbReference>
<gene>
    <name evidence="2" type="ORF">DWX06_12535</name>
</gene>
<evidence type="ECO:0000256" key="1">
    <source>
        <dbReference type="SAM" id="Phobius"/>
    </source>
</evidence>
<organism evidence="2 3">
    <name type="scientific">Agathobacter rectalis</name>
    <dbReference type="NCBI Taxonomy" id="39491"/>
    <lineage>
        <taxon>Bacteria</taxon>
        <taxon>Bacillati</taxon>
        <taxon>Bacillota</taxon>
        <taxon>Clostridia</taxon>
        <taxon>Lachnospirales</taxon>
        <taxon>Lachnospiraceae</taxon>
        <taxon>Agathobacter</taxon>
    </lineage>
</organism>
<protein>
    <submittedName>
        <fullName evidence="2">Uncharacterized protein</fullName>
    </submittedName>
</protein>
<evidence type="ECO:0000313" key="2">
    <source>
        <dbReference type="EMBL" id="RGT79517.1"/>
    </source>
</evidence>
<keyword evidence="1" id="KW-0472">Membrane</keyword>
<dbReference type="AlphaFoldDB" id="A0A412Q105"/>
<accession>A0A412Q105</accession>
<comment type="caution">
    <text evidence="2">The sequence shown here is derived from an EMBL/GenBank/DDBJ whole genome shotgun (WGS) entry which is preliminary data.</text>
</comment>
<dbReference type="Proteomes" id="UP000284296">
    <property type="component" value="Unassembled WGS sequence"/>
</dbReference>
<feature type="transmembrane region" description="Helical" evidence="1">
    <location>
        <begin position="188"/>
        <end position="207"/>
    </location>
</feature>
<reference evidence="2 3" key="1">
    <citation type="submission" date="2018-08" db="EMBL/GenBank/DDBJ databases">
        <title>A genome reference for cultivated species of the human gut microbiota.</title>
        <authorList>
            <person name="Zou Y."/>
            <person name="Xue W."/>
            <person name="Luo G."/>
        </authorList>
    </citation>
    <scope>NUCLEOTIDE SEQUENCE [LARGE SCALE GENOMIC DNA]</scope>
    <source>
        <strain evidence="2 3">AF18-16LB</strain>
    </source>
</reference>
<dbReference type="EMBL" id="QRXG01000026">
    <property type="protein sequence ID" value="RGT79517.1"/>
    <property type="molecule type" value="Genomic_DNA"/>
</dbReference>
<sequence length="245" mass="28075">MRQYSLSLILKNEVSTEDADRFIKYVKGLSVNERQLILVSKIVEATGIEFEKVTRIMLTGCRVGVFYKRNIICCPECGYFIEEIKENEDTIGKSIRCYSCDENITIGESDIITAFSVNNASFPFEHGQNQLTKIEFPIFIESAQNCDSKNAIDKIANCMYWFVNDLKQKDEIAAIAEKREIKVKKIRTLVNLIYIIIVAIVCGFMVFCLDIEKHGNLMQLVMYMMPIIVKESCDAIVELVFDKII</sequence>
<proteinExistence type="predicted"/>
<keyword evidence="1" id="KW-1133">Transmembrane helix</keyword>